<sequence>MHDYTGEKIAANYWRGAEAVGGKLRFDETGMTFDSHRFNIQTGSTRIEYRDIAGLTTYRTLGLVNNGLTVHTKDGTAHRFVLNRRGRVIEFLTSRITPG</sequence>
<proteinExistence type="predicted"/>
<dbReference type="Gene3D" id="2.30.29.30">
    <property type="entry name" value="Pleckstrin-homology domain (PH domain)/Phosphotyrosine-binding domain (PTB)"/>
    <property type="match status" value="1"/>
</dbReference>
<dbReference type="AlphaFoldDB" id="A0A846WN84"/>
<dbReference type="Proteomes" id="UP000563898">
    <property type="component" value="Unassembled WGS sequence"/>
</dbReference>
<evidence type="ECO:0000313" key="2">
    <source>
        <dbReference type="Proteomes" id="UP000563898"/>
    </source>
</evidence>
<protein>
    <submittedName>
        <fullName evidence="1">Uncharacterized protein</fullName>
    </submittedName>
</protein>
<comment type="caution">
    <text evidence="1">The sequence shown here is derived from an EMBL/GenBank/DDBJ whole genome shotgun (WGS) entry which is preliminary data.</text>
</comment>
<evidence type="ECO:0000313" key="1">
    <source>
        <dbReference type="EMBL" id="NKY03055.1"/>
    </source>
</evidence>
<dbReference type="InterPro" id="IPR011993">
    <property type="entry name" value="PH-like_dom_sf"/>
</dbReference>
<accession>A0A846WN84</accession>
<name>A0A846WN84_9ACTN</name>
<dbReference type="EMBL" id="JAAXPC010000008">
    <property type="protein sequence ID" value="NKY03055.1"/>
    <property type="molecule type" value="Genomic_DNA"/>
</dbReference>
<dbReference type="RefSeq" id="WP_020173058.1">
    <property type="nucleotide sequence ID" value="NZ_CP073075.1"/>
</dbReference>
<reference evidence="1 2" key="1">
    <citation type="submission" date="2020-04" db="EMBL/GenBank/DDBJ databases">
        <title>MicrobeNet Type strains.</title>
        <authorList>
            <person name="Nicholson A.C."/>
        </authorList>
    </citation>
    <scope>NUCLEOTIDE SEQUENCE [LARGE SCALE GENOMIC DNA]</scope>
    <source>
        <strain evidence="1 2">ATCC BAA-14</strain>
    </source>
</reference>
<gene>
    <name evidence="1" type="ORF">HGA05_15905</name>
</gene>
<organism evidence="1 2">
    <name type="scientific">Gordonia polyisoprenivorans</name>
    <dbReference type="NCBI Taxonomy" id="84595"/>
    <lineage>
        <taxon>Bacteria</taxon>
        <taxon>Bacillati</taxon>
        <taxon>Actinomycetota</taxon>
        <taxon>Actinomycetes</taxon>
        <taxon>Mycobacteriales</taxon>
        <taxon>Gordoniaceae</taxon>
        <taxon>Gordonia</taxon>
    </lineage>
</organism>